<dbReference type="AlphaFoldDB" id="A0A8T2NEW4"/>
<accession>A0A8T2NEW4</accession>
<dbReference type="InterPro" id="IPR036179">
    <property type="entry name" value="Ig-like_dom_sf"/>
</dbReference>
<evidence type="ECO:0000313" key="2">
    <source>
        <dbReference type="EMBL" id="KAG9338306.1"/>
    </source>
</evidence>
<evidence type="ECO:0008006" key="4">
    <source>
        <dbReference type="Google" id="ProtNLM"/>
    </source>
</evidence>
<reference evidence="2" key="1">
    <citation type="thesis" date="2021" institute="BYU ScholarsArchive" country="Provo, UT, USA">
        <title>Applications of and Algorithms for Genome Assembly and Genomic Analyses with an Emphasis on Marine Teleosts.</title>
        <authorList>
            <person name="Pickett B.D."/>
        </authorList>
    </citation>
    <scope>NUCLEOTIDE SEQUENCE</scope>
    <source>
        <strain evidence="2">HI-2016</strain>
    </source>
</reference>
<dbReference type="SUPFAM" id="SSF48726">
    <property type="entry name" value="Immunoglobulin"/>
    <property type="match status" value="1"/>
</dbReference>
<dbReference type="Proteomes" id="UP000824540">
    <property type="component" value="Unassembled WGS sequence"/>
</dbReference>
<dbReference type="Gene3D" id="2.60.40.10">
    <property type="entry name" value="Immunoglobulins"/>
    <property type="match status" value="1"/>
</dbReference>
<keyword evidence="3" id="KW-1185">Reference proteome</keyword>
<proteinExistence type="predicted"/>
<protein>
    <recommendedName>
        <fullName evidence="4">Immunoglobulin V-set domain-containing protein</fullName>
    </recommendedName>
</protein>
<dbReference type="InterPro" id="IPR013783">
    <property type="entry name" value="Ig-like_fold"/>
</dbReference>
<dbReference type="OrthoDB" id="9394844at2759"/>
<sequence length="150" mass="17216">MQWGLLNWEGTEIARPLGDSHRGDTGQRQQDETADDGPHVGSVFMDSRESHCMSYWGRKLLGLDDFQFLLFHNQADISTHGSQAFKKKFKANIRSTRSKAIYSLTFHELLKEDAGLYFCILKEKNYYSLGSVTYLRTEGLPKKCPHQLVK</sequence>
<feature type="compositionally biased region" description="Basic and acidic residues" evidence="1">
    <location>
        <begin position="18"/>
        <end position="31"/>
    </location>
</feature>
<comment type="caution">
    <text evidence="2">The sequence shown here is derived from an EMBL/GenBank/DDBJ whole genome shotgun (WGS) entry which is preliminary data.</text>
</comment>
<feature type="region of interest" description="Disordered" evidence="1">
    <location>
        <begin position="15"/>
        <end position="40"/>
    </location>
</feature>
<organism evidence="2 3">
    <name type="scientific">Albula glossodonta</name>
    <name type="common">roundjaw bonefish</name>
    <dbReference type="NCBI Taxonomy" id="121402"/>
    <lineage>
        <taxon>Eukaryota</taxon>
        <taxon>Metazoa</taxon>
        <taxon>Chordata</taxon>
        <taxon>Craniata</taxon>
        <taxon>Vertebrata</taxon>
        <taxon>Euteleostomi</taxon>
        <taxon>Actinopterygii</taxon>
        <taxon>Neopterygii</taxon>
        <taxon>Teleostei</taxon>
        <taxon>Albuliformes</taxon>
        <taxon>Albulidae</taxon>
        <taxon>Albula</taxon>
    </lineage>
</organism>
<evidence type="ECO:0000313" key="3">
    <source>
        <dbReference type="Proteomes" id="UP000824540"/>
    </source>
</evidence>
<gene>
    <name evidence="2" type="ORF">JZ751_025977</name>
</gene>
<evidence type="ECO:0000256" key="1">
    <source>
        <dbReference type="SAM" id="MobiDB-lite"/>
    </source>
</evidence>
<dbReference type="EMBL" id="JAFBMS010000069">
    <property type="protein sequence ID" value="KAG9338306.1"/>
    <property type="molecule type" value="Genomic_DNA"/>
</dbReference>
<name>A0A8T2NEW4_9TELE</name>